<evidence type="ECO:0000313" key="2">
    <source>
        <dbReference type="Proteomes" id="UP001500393"/>
    </source>
</evidence>
<gene>
    <name evidence="1" type="ORF">GCM10009789_38990</name>
</gene>
<proteinExistence type="predicted"/>
<organism evidence="1 2">
    <name type="scientific">Kribbella sancticallisti</name>
    <dbReference type="NCBI Taxonomy" id="460087"/>
    <lineage>
        <taxon>Bacteria</taxon>
        <taxon>Bacillati</taxon>
        <taxon>Actinomycetota</taxon>
        <taxon>Actinomycetes</taxon>
        <taxon>Propionibacteriales</taxon>
        <taxon>Kribbellaceae</taxon>
        <taxon>Kribbella</taxon>
    </lineage>
</organism>
<evidence type="ECO:0000313" key="1">
    <source>
        <dbReference type="EMBL" id="GAA1581324.1"/>
    </source>
</evidence>
<sequence>MPGRNAIIRLAGSVLAEQHDEWPTAAATSASISFTATDSYSSRLPREGSIIHTRDQHLIDQRRITKRRTPGLNPRVRMDLRVPTVGVASREFQAAGLVVSGIAHPQS</sequence>
<keyword evidence="2" id="KW-1185">Reference proteome</keyword>
<reference evidence="2" key="1">
    <citation type="journal article" date="2019" name="Int. J. Syst. Evol. Microbiol.">
        <title>The Global Catalogue of Microorganisms (GCM) 10K type strain sequencing project: providing services to taxonomists for standard genome sequencing and annotation.</title>
        <authorList>
            <consortium name="The Broad Institute Genomics Platform"/>
            <consortium name="The Broad Institute Genome Sequencing Center for Infectious Disease"/>
            <person name="Wu L."/>
            <person name="Ma J."/>
        </authorList>
    </citation>
    <scope>NUCLEOTIDE SEQUENCE [LARGE SCALE GENOMIC DNA]</scope>
    <source>
        <strain evidence="2">JCM 14969</strain>
    </source>
</reference>
<dbReference type="EMBL" id="BAAAOS010000020">
    <property type="protein sequence ID" value="GAA1581324.1"/>
    <property type="molecule type" value="Genomic_DNA"/>
</dbReference>
<protein>
    <submittedName>
        <fullName evidence="1">Uncharacterized protein</fullName>
    </submittedName>
</protein>
<comment type="caution">
    <text evidence="1">The sequence shown here is derived from an EMBL/GenBank/DDBJ whole genome shotgun (WGS) entry which is preliminary data.</text>
</comment>
<name>A0ABP4PL74_9ACTN</name>
<accession>A0ABP4PL74</accession>
<dbReference type="Proteomes" id="UP001500393">
    <property type="component" value="Unassembled WGS sequence"/>
</dbReference>